<feature type="compositionally biased region" description="Low complexity" evidence="1">
    <location>
        <begin position="87"/>
        <end position="101"/>
    </location>
</feature>
<feature type="compositionally biased region" description="Basic and acidic residues" evidence="1">
    <location>
        <begin position="110"/>
        <end position="126"/>
    </location>
</feature>
<proteinExistence type="predicted"/>
<feature type="region of interest" description="Disordered" evidence="1">
    <location>
        <begin position="382"/>
        <end position="406"/>
    </location>
</feature>
<feature type="region of interest" description="Disordered" evidence="1">
    <location>
        <begin position="1"/>
        <end position="203"/>
    </location>
</feature>
<dbReference type="OrthoDB" id="528549at2"/>
<comment type="caution">
    <text evidence="2">The sequence shown here is derived from an EMBL/GenBank/DDBJ whole genome shotgun (WGS) entry which is preliminary data.</text>
</comment>
<dbReference type="AlphaFoldDB" id="A0A432MFM3"/>
<protein>
    <submittedName>
        <fullName evidence="2">Uncharacterized protein</fullName>
    </submittedName>
</protein>
<feature type="compositionally biased region" description="Basic and acidic residues" evidence="1">
    <location>
        <begin position="385"/>
        <end position="397"/>
    </location>
</feature>
<evidence type="ECO:0000256" key="1">
    <source>
        <dbReference type="SAM" id="MobiDB-lite"/>
    </source>
</evidence>
<dbReference type="Proteomes" id="UP000280296">
    <property type="component" value="Unassembled WGS sequence"/>
</dbReference>
<organism evidence="2 3">
    <name type="scientific">Tautonia sociabilis</name>
    <dbReference type="NCBI Taxonomy" id="2080755"/>
    <lineage>
        <taxon>Bacteria</taxon>
        <taxon>Pseudomonadati</taxon>
        <taxon>Planctomycetota</taxon>
        <taxon>Planctomycetia</taxon>
        <taxon>Isosphaerales</taxon>
        <taxon>Isosphaeraceae</taxon>
        <taxon>Tautonia</taxon>
    </lineage>
</organism>
<evidence type="ECO:0000313" key="2">
    <source>
        <dbReference type="EMBL" id="RUL85038.1"/>
    </source>
</evidence>
<evidence type="ECO:0000313" key="3">
    <source>
        <dbReference type="Proteomes" id="UP000280296"/>
    </source>
</evidence>
<feature type="compositionally biased region" description="Basic and acidic residues" evidence="1">
    <location>
        <begin position="11"/>
        <end position="24"/>
    </location>
</feature>
<reference evidence="2 3" key="2">
    <citation type="submission" date="2019-01" db="EMBL/GenBank/DDBJ databases">
        <title>Tautonia sociabilis, a novel thermotolerant planctomycete of Isosphaeraceae family, isolated from a 4000 m deep subterranean habitat.</title>
        <authorList>
            <person name="Kovaleva O.L."/>
            <person name="Elcheninov A.G."/>
            <person name="Van Heerden E."/>
            <person name="Toshchakov S.V."/>
            <person name="Novikov A."/>
            <person name="Bonch-Osmolovskaya E.A."/>
            <person name="Kublanov I.V."/>
        </authorList>
    </citation>
    <scope>NUCLEOTIDE SEQUENCE [LARGE SCALE GENOMIC DNA]</scope>
    <source>
        <strain evidence="2 3">GM2012</strain>
    </source>
</reference>
<dbReference type="RefSeq" id="WP_126727048.1">
    <property type="nucleotide sequence ID" value="NZ_RYZH01000042.1"/>
</dbReference>
<name>A0A432MFM3_9BACT</name>
<keyword evidence="3" id="KW-1185">Reference proteome</keyword>
<accession>A0A432MFM3</accession>
<dbReference type="EMBL" id="RYZH01000042">
    <property type="protein sequence ID" value="RUL85038.1"/>
    <property type="molecule type" value="Genomic_DNA"/>
</dbReference>
<sequence length="406" mass="43959">MATEATPPTEPEPRSPEESSEKAPGKGRLSPCRREILASTPPDAVIGLVPGNGTRSPGAIEPGTGPSSGRSRSPAVMTDRAPGPVRGGAAFRFRNARRQGNQVGGPSPPIERDLDVEVDSPSDRPGKMGRTAADRPGAGTPRGWGLGPEERSPGIDRPGALSPAAPLGGQAIEAPPQPPGSRTPAAESFARGGDRPSPPRSTPAMAEWEKKTLQLEEGHGGLARPGYNVLVADRGAVRFDYPEDWVIVPAETGSIRLHDRLPPDDDCTLQMTVFHLNPEVDWSSLPLRPLIEKLLEDDARFVLDRGEVVSFRRGRLEVAWSEIRFMDPSEARPAYSRTCIARCREIQPLITFDYWESDARRCREVWETVLATLRLGETITEPEIGPDRLDHRLDRGEGTGPGHAPP</sequence>
<feature type="compositionally biased region" description="Low complexity" evidence="1">
    <location>
        <begin position="65"/>
        <end position="74"/>
    </location>
</feature>
<reference evidence="2 3" key="1">
    <citation type="submission" date="2018-12" db="EMBL/GenBank/DDBJ databases">
        <authorList>
            <person name="Toschakov S.V."/>
        </authorList>
    </citation>
    <scope>NUCLEOTIDE SEQUENCE [LARGE SCALE GENOMIC DNA]</scope>
    <source>
        <strain evidence="2 3">GM2012</strain>
    </source>
</reference>
<gene>
    <name evidence="2" type="ORF">TsocGM_19035</name>
</gene>